<evidence type="ECO:0000256" key="1">
    <source>
        <dbReference type="SAM" id="MobiDB-lite"/>
    </source>
</evidence>
<feature type="compositionally biased region" description="Pro residues" evidence="1">
    <location>
        <begin position="22"/>
        <end position="47"/>
    </location>
</feature>
<dbReference type="Pfam" id="PF11288">
    <property type="entry name" value="DUF3089"/>
    <property type="match status" value="1"/>
</dbReference>
<dbReference type="KEGG" id="spap:H3Z74_01385"/>
<name>A0A7H0LJT4_9SPHN</name>
<feature type="signal peptide" evidence="2">
    <location>
        <begin position="1"/>
        <end position="17"/>
    </location>
</feature>
<protein>
    <submittedName>
        <fullName evidence="3">DUF3089 domain-containing protein</fullName>
    </submittedName>
</protein>
<dbReference type="InterPro" id="IPR021440">
    <property type="entry name" value="DUF3089"/>
</dbReference>
<keyword evidence="4" id="KW-1185">Reference proteome</keyword>
<reference evidence="3 4" key="1">
    <citation type="submission" date="2020-09" db="EMBL/GenBank/DDBJ databases">
        <title>Sphingomonas sp., a new species isolated from pork steak.</title>
        <authorList>
            <person name="Heidler von Heilborn D."/>
        </authorList>
    </citation>
    <scope>NUCLEOTIDE SEQUENCE [LARGE SCALE GENOMIC DNA]</scope>
    <source>
        <strain evidence="4">S8-3T</strain>
    </source>
</reference>
<organism evidence="3 4">
    <name type="scientific">Sphingomonas alpina</name>
    <dbReference type="NCBI Taxonomy" id="653931"/>
    <lineage>
        <taxon>Bacteria</taxon>
        <taxon>Pseudomonadati</taxon>
        <taxon>Pseudomonadota</taxon>
        <taxon>Alphaproteobacteria</taxon>
        <taxon>Sphingomonadales</taxon>
        <taxon>Sphingomonadaceae</taxon>
        <taxon>Sphingomonas</taxon>
    </lineage>
</organism>
<dbReference type="Gene3D" id="3.40.50.1820">
    <property type="entry name" value="alpha/beta hydrolase"/>
    <property type="match status" value="1"/>
</dbReference>
<gene>
    <name evidence="3" type="ORF">H3Z74_01385</name>
</gene>
<dbReference type="Proteomes" id="UP000516148">
    <property type="component" value="Chromosome"/>
</dbReference>
<dbReference type="AlphaFoldDB" id="A0A7H0LJT4"/>
<dbReference type="RefSeq" id="WP_187762245.1">
    <property type="nucleotide sequence ID" value="NZ_CP061038.1"/>
</dbReference>
<keyword evidence="2" id="KW-0732">Signal</keyword>
<accession>A0A7H0LJT4</accession>
<proteinExistence type="predicted"/>
<dbReference type="SUPFAM" id="SSF53474">
    <property type="entry name" value="alpha/beta-Hydrolases"/>
    <property type="match status" value="1"/>
</dbReference>
<dbReference type="InterPro" id="IPR029058">
    <property type="entry name" value="AB_hydrolase_fold"/>
</dbReference>
<dbReference type="EMBL" id="CP061038">
    <property type="protein sequence ID" value="QNQ09937.1"/>
    <property type="molecule type" value="Genomic_DNA"/>
</dbReference>
<evidence type="ECO:0000313" key="3">
    <source>
        <dbReference type="EMBL" id="QNQ09937.1"/>
    </source>
</evidence>
<sequence length="410" mass="43210">MKSTALLLALIATPAAAQTTSPPTPGNAPPALINPPPPPAPASPSPAPDYKQDASWLCRPGRADACAANQDVTVIRADGKQKIEKFKPDLQIPFDCFYVYPTVSLDPSPNSDMTAGTEEKNVAAFQAARFTQKCRVYAPLYRQVTLTALQALMQGKPTAMDRAMAYADVKAAWDDYLARDNNGRGVVLIGHSQGAGILKELIAREIETKPLVMKNVISAMLIGTNVAVPTGQVVGGDLKRMPLCRADGQYRCVVSYVTFRADSPPPAGSRFGKVATAGQSVGCTNPAALAGGKAVTNAILGAKGAGFGSDTMGPWSSSGAPVTTSFVKVPGLISAECVSKDGFDYLAVTVNADPKDARTDTIVGDVVVGGQLLKDWGLHLIDMPVEMGDLVTLADRQAAEWRGIPWKTRK</sequence>
<evidence type="ECO:0000256" key="2">
    <source>
        <dbReference type="SAM" id="SignalP"/>
    </source>
</evidence>
<evidence type="ECO:0000313" key="4">
    <source>
        <dbReference type="Proteomes" id="UP000516148"/>
    </source>
</evidence>
<feature type="chain" id="PRO_5028861066" evidence="2">
    <location>
        <begin position="18"/>
        <end position="410"/>
    </location>
</feature>
<feature type="region of interest" description="Disordered" evidence="1">
    <location>
        <begin position="16"/>
        <end position="52"/>
    </location>
</feature>